<dbReference type="InterPro" id="IPR045863">
    <property type="entry name" value="CorA_TM1_TM2"/>
</dbReference>
<comment type="function">
    <text evidence="11">Mediates influx of magnesium ions. Alternates between open and closed states. Activated by low cytoplasmic Mg(2+) levels. Inactive when cytoplasmic Mg(2+) levels are high.</text>
</comment>
<gene>
    <name evidence="13" type="ORF">SAMN04487996_102136</name>
</gene>
<proteinExistence type="inferred from homology"/>
<dbReference type="SUPFAM" id="SSF144083">
    <property type="entry name" value="Magnesium transport protein CorA, transmembrane region"/>
    <property type="match status" value="1"/>
</dbReference>
<evidence type="ECO:0000256" key="2">
    <source>
        <dbReference type="ARBA" id="ARBA00009765"/>
    </source>
</evidence>
<protein>
    <submittedName>
        <fullName evidence="13">Magnesium transporter</fullName>
    </submittedName>
</protein>
<dbReference type="GO" id="GO:0000287">
    <property type="term" value="F:magnesium ion binding"/>
    <property type="evidence" value="ECO:0007669"/>
    <property type="project" value="TreeGrafter"/>
</dbReference>
<feature type="transmembrane region" description="Helical" evidence="12">
    <location>
        <begin position="239"/>
        <end position="262"/>
    </location>
</feature>
<dbReference type="Pfam" id="PF01544">
    <property type="entry name" value="CorA"/>
    <property type="match status" value="1"/>
</dbReference>
<dbReference type="GO" id="GO:0015095">
    <property type="term" value="F:magnesium ion transmembrane transporter activity"/>
    <property type="evidence" value="ECO:0007669"/>
    <property type="project" value="TreeGrafter"/>
</dbReference>
<evidence type="ECO:0000256" key="11">
    <source>
        <dbReference type="ARBA" id="ARBA00045497"/>
    </source>
</evidence>
<name>A0A1G6XES5_9BACT</name>
<evidence type="ECO:0000313" key="13">
    <source>
        <dbReference type="EMBL" id="SDD76303.1"/>
    </source>
</evidence>
<keyword evidence="5 12" id="KW-0812">Transmembrane</keyword>
<dbReference type="Gene3D" id="1.20.58.340">
    <property type="entry name" value="Magnesium transport protein CorA, transmembrane region"/>
    <property type="match status" value="2"/>
</dbReference>
<evidence type="ECO:0000256" key="6">
    <source>
        <dbReference type="ARBA" id="ARBA00022842"/>
    </source>
</evidence>
<keyword evidence="8" id="KW-0406">Ion transport</keyword>
<keyword evidence="9 12" id="KW-0472">Membrane</keyword>
<evidence type="ECO:0000256" key="4">
    <source>
        <dbReference type="ARBA" id="ARBA00022475"/>
    </source>
</evidence>
<dbReference type="InterPro" id="IPR002523">
    <property type="entry name" value="MgTranspt_CorA/ZnTranspt_ZntB"/>
</dbReference>
<dbReference type="SUPFAM" id="SSF143865">
    <property type="entry name" value="CorA soluble domain-like"/>
    <property type="match status" value="1"/>
</dbReference>
<dbReference type="Proteomes" id="UP000198748">
    <property type="component" value="Unassembled WGS sequence"/>
</dbReference>
<comment type="subcellular location">
    <subcellularLocation>
        <location evidence="1">Cell membrane</location>
        <topology evidence="1">Multi-pass membrane protein</topology>
    </subcellularLocation>
</comment>
<evidence type="ECO:0000256" key="5">
    <source>
        <dbReference type="ARBA" id="ARBA00022692"/>
    </source>
</evidence>
<dbReference type="RefSeq" id="WP_090146546.1">
    <property type="nucleotide sequence ID" value="NZ_FNAN01000002.1"/>
</dbReference>
<evidence type="ECO:0000256" key="9">
    <source>
        <dbReference type="ARBA" id="ARBA00023136"/>
    </source>
</evidence>
<keyword evidence="6" id="KW-0460">Magnesium</keyword>
<dbReference type="InterPro" id="IPR045861">
    <property type="entry name" value="CorA_cytoplasmic_dom"/>
</dbReference>
<dbReference type="CDD" id="cd12832">
    <property type="entry name" value="TmCorA-like_u3"/>
    <property type="match status" value="1"/>
</dbReference>
<keyword evidence="3" id="KW-0813">Transport</keyword>
<reference evidence="14" key="1">
    <citation type="submission" date="2016-10" db="EMBL/GenBank/DDBJ databases">
        <authorList>
            <person name="Varghese N."/>
            <person name="Submissions S."/>
        </authorList>
    </citation>
    <scope>NUCLEOTIDE SEQUENCE [LARGE SCALE GENOMIC DNA]</scope>
    <source>
        <strain evidence="14">DSM 25329</strain>
    </source>
</reference>
<dbReference type="GO" id="GO:0015087">
    <property type="term" value="F:cobalt ion transmembrane transporter activity"/>
    <property type="evidence" value="ECO:0007669"/>
    <property type="project" value="TreeGrafter"/>
</dbReference>
<dbReference type="PANTHER" id="PTHR46494:SF1">
    <property type="entry name" value="CORA FAMILY METAL ION TRANSPORTER (EUROFUNG)"/>
    <property type="match status" value="1"/>
</dbReference>
<accession>A0A1G6XES5</accession>
<evidence type="ECO:0000256" key="3">
    <source>
        <dbReference type="ARBA" id="ARBA00022448"/>
    </source>
</evidence>
<dbReference type="GO" id="GO:0005886">
    <property type="term" value="C:plasma membrane"/>
    <property type="evidence" value="ECO:0007669"/>
    <property type="project" value="UniProtKB-SubCell"/>
</dbReference>
<evidence type="ECO:0000256" key="12">
    <source>
        <dbReference type="SAM" id="Phobius"/>
    </source>
</evidence>
<keyword evidence="7 12" id="KW-1133">Transmembrane helix</keyword>
<evidence type="ECO:0000256" key="7">
    <source>
        <dbReference type="ARBA" id="ARBA00022989"/>
    </source>
</evidence>
<dbReference type="GO" id="GO:0050897">
    <property type="term" value="F:cobalt ion binding"/>
    <property type="evidence" value="ECO:0007669"/>
    <property type="project" value="TreeGrafter"/>
</dbReference>
<keyword evidence="14" id="KW-1185">Reference proteome</keyword>
<evidence type="ECO:0000256" key="8">
    <source>
        <dbReference type="ARBA" id="ARBA00023065"/>
    </source>
</evidence>
<sequence length="300" mass="35510">MIQTIADSSQYPFEWIDVTNPDDEELKQIRKKYALHDSSVKDWLQPDHLPKYETVGDYVFIIFRMHSEKVGTEADTVAELTDKLAIFMTKEAVITMHKKEWTAPETIREQQVDPHSCEDTHHLVNEIIKACIATYEGPSLKLTQDIEYYEENMFLKNRKASLLKGLYYLRRRVEVTRRILMLSHEIVDKMDIPGHSNTYTRDTRDLYVKLHNIYDTLFENMNHLVMVYFSISSQRTNEIVRVLTVFSVFFMPLTFIVGIYGMNFDFMPELRLKWGYPGVMMLMGLITFGIYVWFKRRGWL</sequence>
<dbReference type="FunFam" id="1.20.58.340:FF:000004">
    <property type="entry name" value="Magnesium transport protein CorA"/>
    <property type="match status" value="1"/>
</dbReference>
<dbReference type="OrthoDB" id="9803416at2"/>
<dbReference type="AlphaFoldDB" id="A0A1G6XES5"/>
<feature type="transmembrane region" description="Helical" evidence="12">
    <location>
        <begin position="274"/>
        <end position="294"/>
    </location>
</feature>
<evidence type="ECO:0000256" key="10">
    <source>
        <dbReference type="ARBA" id="ARBA00034269"/>
    </source>
</evidence>
<keyword evidence="4" id="KW-1003">Cell membrane</keyword>
<dbReference type="EMBL" id="FNAN01000002">
    <property type="protein sequence ID" value="SDD76303.1"/>
    <property type="molecule type" value="Genomic_DNA"/>
</dbReference>
<organism evidence="13 14">
    <name type="scientific">Dyadobacter soli</name>
    <dbReference type="NCBI Taxonomy" id="659014"/>
    <lineage>
        <taxon>Bacteria</taxon>
        <taxon>Pseudomonadati</taxon>
        <taxon>Bacteroidota</taxon>
        <taxon>Cytophagia</taxon>
        <taxon>Cytophagales</taxon>
        <taxon>Spirosomataceae</taxon>
        <taxon>Dyadobacter</taxon>
    </lineage>
</organism>
<dbReference type="Gene3D" id="3.30.460.20">
    <property type="entry name" value="CorA soluble domain-like"/>
    <property type="match status" value="1"/>
</dbReference>
<dbReference type="STRING" id="659014.SAMN04487996_102136"/>
<evidence type="ECO:0000256" key="1">
    <source>
        <dbReference type="ARBA" id="ARBA00004651"/>
    </source>
</evidence>
<dbReference type="PANTHER" id="PTHR46494">
    <property type="entry name" value="CORA FAMILY METAL ION TRANSPORTER (EUROFUNG)"/>
    <property type="match status" value="1"/>
</dbReference>
<comment type="similarity">
    <text evidence="2">Belongs to the CorA metal ion transporter (MIT) (TC 1.A.35) family.</text>
</comment>
<comment type="catalytic activity">
    <reaction evidence="10">
        <text>Mg(2+)(in) = Mg(2+)(out)</text>
        <dbReference type="Rhea" id="RHEA:29827"/>
        <dbReference type="ChEBI" id="CHEBI:18420"/>
    </reaction>
</comment>
<evidence type="ECO:0000313" key="14">
    <source>
        <dbReference type="Proteomes" id="UP000198748"/>
    </source>
</evidence>